<protein>
    <submittedName>
        <fullName evidence="9">Sterol desaturase family protein</fullName>
    </submittedName>
</protein>
<dbReference type="GO" id="GO:0008610">
    <property type="term" value="P:lipid biosynthetic process"/>
    <property type="evidence" value="ECO:0007669"/>
    <property type="project" value="InterPro"/>
</dbReference>
<accession>A0A5C7Y689</accession>
<proteinExistence type="predicted"/>
<dbReference type="InterPro" id="IPR006694">
    <property type="entry name" value="Fatty_acid_hydroxylase"/>
</dbReference>
<comment type="subcellular location">
    <subcellularLocation>
        <location evidence="1">Endomembrane system</location>
        <topology evidence="1">Multi-pass membrane protein</topology>
    </subcellularLocation>
</comment>
<feature type="domain" description="Fatty acid hydroxylase" evidence="8">
    <location>
        <begin position="89"/>
        <end position="222"/>
    </location>
</feature>
<dbReference type="GO" id="GO:0016020">
    <property type="term" value="C:membrane"/>
    <property type="evidence" value="ECO:0007669"/>
    <property type="project" value="GOC"/>
</dbReference>
<evidence type="ECO:0000256" key="2">
    <source>
        <dbReference type="ARBA" id="ARBA00022692"/>
    </source>
</evidence>
<evidence type="ECO:0000256" key="1">
    <source>
        <dbReference type="ARBA" id="ARBA00004127"/>
    </source>
</evidence>
<evidence type="ECO:0000256" key="7">
    <source>
        <dbReference type="SAM" id="Phobius"/>
    </source>
</evidence>
<dbReference type="InterPro" id="IPR051689">
    <property type="entry name" value="Sterol_desaturase/TMEM195"/>
</dbReference>
<evidence type="ECO:0000313" key="10">
    <source>
        <dbReference type="Proteomes" id="UP000321797"/>
    </source>
</evidence>
<dbReference type="GO" id="GO:0012505">
    <property type="term" value="C:endomembrane system"/>
    <property type="evidence" value="ECO:0007669"/>
    <property type="project" value="UniProtKB-SubCell"/>
</dbReference>
<comment type="caution">
    <text evidence="9">The sequence shown here is derived from an EMBL/GenBank/DDBJ whole genome shotgun (WGS) entry which is preliminary data.</text>
</comment>
<feature type="transmembrane region" description="Helical" evidence="7">
    <location>
        <begin position="44"/>
        <end position="74"/>
    </location>
</feature>
<organism evidence="9 10">
    <name type="scientific">Mycolicibacter arupensis</name>
    <dbReference type="NCBI Taxonomy" id="342002"/>
    <lineage>
        <taxon>Bacteria</taxon>
        <taxon>Bacillati</taxon>
        <taxon>Actinomycetota</taxon>
        <taxon>Actinomycetes</taxon>
        <taxon>Mycobacteriales</taxon>
        <taxon>Mycobacteriaceae</taxon>
        <taxon>Mycolicibacter</taxon>
    </lineage>
</organism>
<feature type="transmembrane region" description="Helical" evidence="7">
    <location>
        <begin position="86"/>
        <end position="103"/>
    </location>
</feature>
<keyword evidence="6 7" id="KW-0472">Membrane</keyword>
<reference evidence="9 10" key="1">
    <citation type="submission" date="2018-09" db="EMBL/GenBank/DDBJ databases">
        <title>Metagenome Assembled Genomes from an Advanced Water Purification Facility.</title>
        <authorList>
            <person name="Stamps B.W."/>
            <person name="Spear J.R."/>
        </authorList>
    </citation>
    <scope>NUCLEOTIDE SEQUENCE [LARGE SCALE GENOMIC DNA]</scope>
    <source>
        <strain evidence="9">Bin_29_2</strain>
    </source>
</reference>
<dbReference type="GO" id="GO:0050479">
    <property type="term" value="F:glyceryl-ether monooxygenase activity"/>
    <property type="evidence" value="ECO:0007669"/>
    <property type="project" value="TreeGrafter"/>
</dbReference>
<evidence type="ECO:0000259" key="8">
    <source>
        <dbReference type="Pfam" id="PF04116"/>
    </source>
</evidence>
<dbReference type="GO" id="GO:0006643">
    <property type="term" value="P:membrane lipid metabolic process"/>
    <property type="evidence" value="ECO:0007669"/>
    <property type="project" value="TreeGrafter"/>
</dbReference>
<dbReference type="OrthoDB" id="9770329at2"/>
<evidence type="ECO:0000313" key="9">
    <source>
        <dbReference type="EMBL" id="TXI57429.1"/>
    </source>
</evidence>
<keyword evidence="2 7" id="KW-0812">Transmembrane</keyword>
<evidence type="ECO:0000256" key="4">
    <source>
        <dbReference type="ARBA" id="ARBA00023002"/>
    </source>
</evidence>
<keyword evidence="3 7" id="KW-1133">Transmembrane helix</keyword>
<gene>
    <name evidence="9" type="ORF">E6Q54_08540</name>
</gene>
<dbReference type="AlphaFoldDB" id="A0A5C7Y689"/>
<feature type="transmembrane region" description="Helical" evidence="7">
    <location>
        <begin position="6"/>
        <end position="23"/>
    </location>
</feature>
<dbReference type="Proteomes" id="UP000321797">
    <property type="component" value="Unassembled WGS sequence"/>
</dbReference>
<evidence type="ECO:0000256" key="6">
    <source>
        <dbReference type="ARBA" id="ARBA00023136"/>
    </source>
</evidence>
<sequence length="293" mass="34000">MRDPVIFAVPFFLLLLTLEWLAARKLEQSEAEVVPVGGYRTQDAWASISMGLVSMATTAGWKFVALLGYAAIYTYVAPWHLSPQRWYTWVIALVGVDLLYYTYHRIAHRIRLIWATHQAHHSSRYFNFATALRQKWNNSGEILMWIPLPLLGIPPWMVFASFTVSLVYQFWVHTERIDKLPRAVEFIFNTPSHHRVHHGMDPEYLDRNYGGILIIWDRIFGSFTPERFRPHYGLTKPVDTYNIITLQFHEYASIIADVRSATRWRDRLGYIFGPPGWQPGVREPARAGAPKSP</sequence>
<dbReference type="PANTHER" id="PTHR21624">
    <property type="entry name" value="STEROL DESATURASE-RELATED PROTEIN"/>
    <property type="match status" value="1"/>
</dbReference>
<dbReference type="Pfam" id="PF04116">
    <property type="entry name" value="FA_hydroxylase"/>
    <property type="match status" value="1"/>
</dbReference>
<dbReference type="PANTHER" id="PTHR21624:SF1">
    <property type="entry name" value="ALKYLGLYCEROL MONOOXYGENASE"/>
    <property type="match status" value="1"/>
</dbReference>
<feature type="transmembrane region" description="Helical" evidence="7">
    <location>
        <begin position="142"/>
        <end position="171"/>
    </location>
</feature>
<keyword evidence="5" id="KW-0443">Lipid metabolism</keyword>
<evidence type="ECO:0000256" key="3">
    <source>
        <dbReference type="ARBA" id="ARBA00022989"/>
    </source>
</evidence>
<dbReference type="EMBL" id="SSGD01000038">
    <property type="protein sequence ID" value="TXI57429.1"/>
    <property type="molecule type" value="Genomic_DNA"/>
</dbReference>
<keyword evidence="4" id="KW-0560">Oxidoreductase</keyword>
<evidence type="ECO:0000256" key="5">
    <source>
        <dbReference type="ARBA" id="ARBA00023098"/>
    </source>
</evidence>
<dbReference type="RefSeq" id="WP_109370729.1">
    <property type="nucleotide sequence ID" value="NZ_JACKUJ010000019.1"/>
</dbReference>
<name>A0A5C7Y689_9MYCO</name>
<dbReference type="GO" id="GO:0005506">
    <property type="term" value="F:iron ion binding"/>
    <property type="evidence" value="ECO:0007669"/>
    <property type="project" value="InterPro"/>
</dbReference>